<accession>A0A1H6UZR0</accession>
<evidence type="ECO:0000259" key="1">
    <source>
        <dbReference type="Pfam" id="PF10137"/>
    </source>
</evidence>
<organism evidence="2 3">
    <name type="scientific">Cyclobacterium xiamenense</name>
    <dbReference type="NCBI Taxonomy" id="1297121"/>
    <lineage>
        <taxon>Bacteria</taxon>
        <taxon>Pseudomonadati</taxon>
        <taxon>Bacteroidota</taxon>
        <taxon>Cytophagia</taxon>
        <taxon>Cytophagales</taxon>
        <taxon>Cyclobacteriaceae</taxon>
        <taxon>Cyclobacterium</taxon>
    </lineage>
</organism>
<sequence length="304" mass="35190">MREILPRYKIVYDDLNELGIGEFLTSREFRMLLAKRDLHEHWDNFVKHAAEKRTFYAVGFDHEWSDSLTALADLFNHIPSNQVWEQITSFIIGEFIKSLKHKENLDHLNDSLSLIGFSEESLNPILKVIEFNSEKDEKYTLNEKGISKKESGSLTQLSKLKIFIVHGHEEGLKQSVARFLEKQDLKTIIINEQASGSNTIIEQIEKYSDVDFAVVLMTGDDEGRKRGNRKYNKRARQNVILELGYFLGKLGRKHVAVIYENDVEIPSDFSGILYIPYDSSEAWKLKLAKELKMNGFNIDINKFL</sequence>
<name>A0A1H6UZR0_9BACT</name>
<dbReference type="GO" id="GO:0050135">
    <property type="term" value="F:NADP+ nucleosidase activity"/>
    <property type="evidence" value="ECO:0007669"/>
    <property type="project" value="InterPro"/>
</dbReference>
<dbReference type="Proteomes" id="UP000199403">
    <property type="component" value="Unassembled WGS sequence"/>
</dbReference>
<protein>
    <submittedName>
        <fullName evidence="2">Predicted nucleotide-binding protein containing TIR-like domain-containing protein</fullName>
    </submittedName>
</protein>
<dbReference type="AlphaFoldDB" id="A0A1H6UZR0"/>
<reference evidence="3" key="1">
    <citation type="submission" date="2016-10" db="EMBL/GenBank/DDBJ databases">
        <authorList>
            <person name="Varghese N."/>
            <person name="Submissions S."/>
        </authorList>
    </citation>
    <scope>NUCLEOTIDE SEQUENCE [LARGE SCALE GENOMIC DNA]</scope>
    <source>
        <strain evidence="3">IBRC-M 10761</strain>
    </source>
</reference>
<evidence type="ECO:0000313" key="3">
    <source>
        <dbReference type="Proteomes" id="UP000199403"/>
    </source>
</evidence>
<dbReference type="RefSeq" id="WP_244891076.1">
    <property type="nucleotide sequence ID" value="NZ_FNZH01000001.1"/>
</dbReference>
<evidence type="ECO:0000313" key="2">
    <source>
        <dbReference type="EMBL" id="SEI93870.1"/>
    </source>
</evidence>
<dbReference type="Pfam" id="PF10137">
    <property type="entry name" value="CAP12-PCTIR_TIR"/>
    <property type="match status" value="1"/>
</dbReference>
<dbReference type="InterPro" id="IPR019302">
    <property type="entry name" value="CAP12/PCTIR_TIR_dom"/>
</dbReference>
<gene>
    <name evidence="2" type="ORF">SAMN05192553_101932</name>
</gene>
<dbReference type="EMBL" id="FNZH01000001">
    <property type="protein sequence ID" value="SEI93870.1"/>
    <property type="molecule type" value="Genomic_DNA"/>
</dbReference>
<keyword evidence="3" id="KW-1185">Reference proteome</keyword>
<proteinExistence type="predicted"/>
<feature type="domain" description="CD-NTase-associated protein 12/Pycsar effector protein TIR" evidence="1">
    <location>
        <begin position="161"/>
        <end position="278"/>
    </location>
</feature>